<dbReference type="VEuPathDB" id="ToxoDB:ETH_00017855"/>
<dbReference type="InterPro" id="IPR050836">
    <property type="entry name" value="SDS22/Internalin_LRR"/>
</dbReference>
<keyword evidence="4" id="KW-1185">Reference proteome</keyword>
<dbReference type="PANTHER" id="PTHR46652:SF3">
    <property type="entry name" value="LEUCINE-RICH REPEAT-CONTAINING PROTEIN 9"/>
    <property type="match status" value="1"/>
</dbReference>
<dbReference type="InterPro" id="IPR025875">
    <property type="entry name" value="Leu-rich_rpt_4"/>
</dbReference>
<proteinExistence type="predicted"/>
<dbReference type="PANTHER" id="PTHR46652">
    <property type="entry name" value="LEUCINE-RICH REPEAT AND IQ DOMAIN-CONTAINING PROTEIN 1-RELATED"/>
    <property type="match status" value="1"/>
</dbReference>
<dbReference type="InterPro" id="IPR001611">
    <property type="entry name" value="Leu-rich_rpt"/>
</dbReference>
<reference evidence="3" key="1">
    <citation type="submission" date="2013-10" db="EMBL/GenBank/DDBJ databases">
        <title>Genomic analysis of the causative agents of coccidiosis in chickens.</title>
        <authorList>
            <person name="Reid A.J."/>
            <person name="Blake D."/>
            <person name="Billington K."/>
            <person name="Browne H."/>
            <person name="Dunn M."/>
            <person name="Hung S."/>
            <person name="Kawahara F."/>
            <person name="Miranda-Saavedra D."/>
            <person name="Mourier T."/>
            <person name="Nagra H."/>
            <person name="Otto T.D."/>
            <person name="Rawlings N."/>
            <person name="Sanchez A."/>
            <person name="Sanders M."/>
            <person name="Subramaniam C."/>
            <person name="Tay Y."/>
            <person name="Dear P."/>
            <person name="Doerig C."/>
            <person name="Gruber A."/>
            <person name="Parkinson J."/>
            <person name="Shirley M."/>
            <person name="Wan K.L."/>
            <person name="Berriman M."/>
            <person name="Tomley F."/>
            <person name="Pain A."/>
        </authorList>
    </citation>
    <scope>NUCLEOTIDE SEQUENCE [LARGE SCALE GENOMIC DNA]</scope>
    <source>
        <strain evidence="3">Houghton</strain>
    </source>
</reference>
<dbReference type="EMBL" id="HG673920">
    <property type="protein sequence ID" value="CDJ38495.1"/>
    <property type="molecule type" value="Genomic_DNA"/>
</dbReference>
<dbReference type="VEuPathDB" id="ToxoDB:ETH2_0729600"/>
<dbReference type="SUPFAM" id="SSF52058">
    <property type="entry name" value="L domain-like"/>
    <property type="match status" value="1"/>
</dbReference>
<name>U6KKE4_EIMTE</name>
<organism evidence="3 4">
    <name type="scientific">Eimeria tenella</name>
    <name type="common">Coccidian parasite</name>
    <dbReference type="NCBI Taxonomy" id="5802"/>
    <lineage>
        <taxon>Eukaryota</taxon>
        <taxon>Sar</taxon>
        <taxon>Alveolata</taxon>
        <taxon>Apicomplexa</taxon>
        <taxon>Conoidasida</taxon>
        <taxon>Coccidia</taxon>
        <taxon>Eucoccidiorida</taxon>
        <taxon>Eimeriorina</taxon>
        <taxon>Eimeriidae</taxon>
        <taxon>Eimeria</taxon>
    </lineage>
</organism>
<keyword evidence="1" id="KW-0433">Leucine-rich repeat</keyword>
<sequence length="150" mass="16757">MDRPLNPTTLNALGTFGCLRQLRLVQQHIQTLEFAGVCKSLQVLHLPENQIERLEGVQSCKFLEELDLSGNLLSDLGFPEEPVRTPKSPLEGLNRLHTLRLNSNKLRTLQGIEYLVNLKDLQVADNELTHVGAALSNNKNLEKLNIAANL</sequence>
<dbReference type="InterPro" id="IPR032675">
    <property type="entry name" value="LRR_dom_sf"/>
</dbReference>
<dbReference type="Gene3D" id="3.80.10.10">
    <property type="entry name" value="Ribonuclease Inhibitor"/>
    <property type="match status" value="2"/>
</dbReference>
<evidence type="ECO:0000256" key="1">
    <source>
        <dbReference type="ARBA" id="ARBA00022614"/>
    </source>
</evidence>
<dbReference type="Proteomes" id="UP000030747">
    <property type="component" value="Unassembled WGS sequence"/>
</dbReference>
<reference evidence="3" key="2">
    <citation type="submission" date="2013-10" db="EMBL/GenBank/DDBJ databases">
        <authorList>
            <person name="Aslett M."/>
        </authorList>
    </citation>
    <scope>NUCLEOTIDE SEQUENCE [LARGE SCALE GENOMIC DNA]</scope>
    <source>
        <strain evidence="3">Houghton</strain>
    </source>
</reference>
<dbReference type="PROSITE" id="PS51257">
    <property type="entry name" value="PROKAR_LIPOPROTEIN"/>
    <property type="match status" value="1"/>
</dbReference>
<protein>
    <recommendedName>
        <fullName evidence="5">Leucine rich repeat protein</fullName>
    </recommendedName>
</protein>
<evidence type="ECO:0008006" key="5">
    <source>
        <dbReference type="Google" id="ProtNLM"/>
    </source>
</evidence>
<dbReference type="RefSeq" id="XP_013229333.1">
    <property type="nucleotide sequence ID" value="XM_013373879.1"/>
</dbReference>
<dbReference type="PROSITE" id="PS51450">
    <property type="entry name" value="LRR"/>
    <property type="match status" value="2"/>
</dbReference>
<keyword evidence="2" id="KW-0677">Repeat</keyword>
<evidence type="ECO:0000313" key="4">
    <source>
        <dbReference type="Proteomes" id="UP000030747"/>
    </source>
</evidence>
<evidence type="ECO:0000313" key="3">
    <source>
        <dbReference type="EMBL" id="CDJ38495.1"/>
    </source>
</evidence>
<dbReference type="AlphaFoldDB" id="U6KKE4"/>
<dbReference type="GeneID" id="25252710"/>
<accession>U6KKE4</accession>
<gene>
    <name evidence="3" type="ORF">ETH_00017855</name>
</gene>
<dbReference type="OrthoDB" id="1904536at2759"/>
<evidence type="ECO:0000256" key="2">
    <source>
        <dbReference type="ARBA" id="ARBA00022737"/>
    </source>
</evidence>
<dbReference type="Pfam" id="PF12799">
    <property type="entry name" value="LRR_4"/>
    <property type="match status" value="1"/>
</dbReference>